<evidence type="ECO:0000313" key="3">
    <source>
        <dbReference type="EMBL" id="RXK15717.1"/>
    </source>
</evidence>
<dbReference type="InterPro" id="IPR012349">
    <property type="entry name" value="Split_barrel_FMN-bd"/>
</dbReference>
<dbReference type="RefSeq" id="WP_114842164.1">
    <property type="nucleotide sequence ID" value="NZ_CP031219.1"/>
</dbReference>
<name>A0AAX2AH68_9BACT</name>
<feature type="domain" description="Pyridoxamine 5'-phosphate oxidase N-terminal" evidence="2">
    <location>
        <begin position="4"/>
        <end position="122"/>
    </location>
</feature>
<dbReference type="GO" id="GO:0070967">
    <property type="term" value="F:coenzyme F420 binding"/>
    <property type="evidence" value="ECO:0007669"/>
    <property type="project" value="TreeGrafter"/>
</dbReference>
<dbReference type="EMBL" id="NXID01000023">
    <property type="protein sequence ID" value="RXK15717.1"/>
    <property type="molecule type" value="Genomic_DNA"/>
</dbReference>
<dbReference type="Gene3D" id="2.30.110.10">
    <property type="entry name" value="Electron Transport, Fmn-binding Protein, Chain A"/>
    <property type="match status" value="1"/>
</dbReference>
<dbReference type="InterPro" id="IPR052019">
    <property type="entry name" value="F420H2_bilvrd_red/Heme_oxyg"/>
</dbReference>
<dbReference type="Proteomes" id="UP000290092">
    <property type="component" value="Unassembled WGS sequence"/>
</dbReference>
<dbReference type="PIRSF" id="PIRSF004633">
    <property type="entry name" value="UCP_PLP_oxd"/>
    <property type="match status" value="1"/>
</dbReference>
<accession>A0AAX2AH68</accession>
<dbReference type="GO" id="GO:0005829">
    <property type="term" value="C:cytosol"/>
    <property type="evidence" value="ECO:0007669"/>
    <property type="project" value="TreeGrafter"/>
</dbReference>
<organism evidence="3 4">
    <name type="scientific">Malaciobacter mytili LMG 24559</name>
    <dbReference type="NCBI Taxonomy" id="1032238"/>
    <lineage>
        <taxon>Bacteria</taxon>
        <taxon>Pseudomonadati</taxon>
        <taxon>Campylobacterota</taxon>
        <taxon>Epsilonproteobacteria</taxon>
        <taxon>Campylobacterales</taxon>
        <taxon>Arcobacteraceae</taxon>
        <taxon>Malaciobacter</taxon>
    </lineage>
</organism>
<dbReference type="PANTHER" id="PTHR35176">
    <property type="entry name" value="HEME OXYGENASE HI_0854-RELATED"/>
    <property type="match status" value="1"/>
</dbReference>
<evidence type="ECO:0000259" key="2">
    <source>
        <dbReference type="Pfam" id="PF01243"/>
    </source>
</evidence>
<gene>
    <name evidence="3" type="ORF">CP985_07345</name>
</gene>
<proteinExistence type="predicted"/>
<keyword evidence="1" id="KW-0560">Oxidoreductase</keyword>
<keyword evidence="4" id="KW-1185">Reference proteome</keyword>
<protein>
    <submittedName>
        <fullName evidence="3">Heme iron utilization protein</fullName>
    </submittedName>
</protein>
<evidence type="ECO:0000313" key="4">
    <source>
        <dbReference type="Proteomes" id="UP000290092"/>
    </source>
</evidence>
<dbReference type="InterPro" id="IPR014419">
    <property type="entry name" value="HutZ"/>
</dbReference>
<reference evidence="3 4" key="1">
    <citation type="submission" date="2017-09" db="EMBL/GenBank/DDBJ databases">
        <title>Genomics of the genus Arcobacter.</title>
        <authorList>
            <person name="Perez-Cataluna A."/>
            <person name="Figueras M.J."/>
            <person name="Salas-Masso N."/>
        </authorList>
    </citation>
    <scope>NUCLEOTIDE SEQUENCE [LARGE SCALE GENOMIC DNA]</scope>
    <source>
        <strain evidence="3 4">CECT 7386</strain>
    </source>
</reference>
<dbReference type="PANTHER" id="PTHR35176:SF6">
    <property type="entry name" value="HEME OXYGENASE HI_0854-RELATED"/>
    <property type="match status" value="1"/>
</dbReference>
<dbReference type="KEGG" id="amyt:AMYT_1747"/>
<comment type="caution">
    <text evidence="3">The sequence shown here is derived from an EMBL/GenBank/DDBJ whole genome shotgun (WGS) entry which is preliminary data.</text>
</comment>
<dbReference type="GO" id="GO:0016627">
    <property type="term" value="F:oxidoreductase activity, acting on the CH-CH group of donors"/>
    <property type="evidence" value="ECO:0007669"/>
    <property type="project" value="TreeGrafter"/>
</dbReference>
<dbReference type="AlphaFoldDB" id="A0AAX2AH68"/>
<dbReference type="InterPro" id="IPR011576">
    <property type="entry name" value="Pyridox_Oxase_N"/>
</dbReference>
<dbReference type="SUPFAM" id="SSF50475">
    <property type="entry name" value="FMN-binding split barrel"/>
    <property type="match status" value="1"/>
</dbReference>
<sequence length="155" mass="18210">MLNNFLKSFKSVVLSTIDENDFPFTSYAPYIKVHNKYYFYLSNMAKHSHNLKKTQKVSLFFIEDEQKTENIFARKRVVFQARVEVISKDILLYKEVLDKFEKLDNTIATLRKMSDFNLYEAEVFYGEAVFGFGKAYEIKGKNFDELIAKKATGHK</sequence>
<dbReference type="Pfam" id="PF01243">
    <property type="entry name" value="PNPOx_N"/>
    <property type="match status" value="1"/>
</dbReference>
<evidence type="ECO:0000256" key="1">
    <source>
        <dbReference type="ARBA" id="ARBA00023002"/>
    </source>
</evidence>